<organism evidence="1 2">
    <name type="scientific">Escherichia coli (strain UTI89 / UPEC)</name>
    <dbReference type="NCBI Taxonomy" id="364106"/>
    <lineage>
        <taxon>Bacteria</taxon>
        <taxon>Pseudomonadati</taxon>
        <taxon>Pseudomonadota</taxon>
        <taxon>Gammaproteobacteria</taxon>
        <taxon>Enterobacterales</taxon>
        <taxon>Enterobacteriaceae</taxon>
        <taxon>Escherichia</taxon>
    </lineage>
</organism>
<evidence type="ECO:0000313" key="1">
    <source>
        <dbReference type="EMBL" id="ABE07963.1"/>
    </source>
</evidence>
<evidence type="ECO:0000313" key="2">
    <source>
        <dbReference type="Proteomes" id="UP000001952"/>
    </source>
</evidence>
<dbReference type="AlphaFoldDB" id="Q1R9K1"/>
<name>Q1R9K1_ECOUT</name>
<accession>Q1R9K1</accession>
<protein>
    <submittedName>
        <fullName evidence="1">Uncharacterized protein</fullName>
    </submittedName>
</protein>
<proteinExistence type="predicted"/>
<reference evidence="1 2" key="1">
    <citation type="journal article" date="2006" name="Proc. Natl. Acad. Sci. U.S.A.">
        <title>Identification of genes subject to positive selection in uropathogenic strains of Escherichia coli: a comparative genomics approach.</title>
        <authorList>
            <person name="Chen S.L."/>
            <person name="Hung C.S."/>
            <person name="Xu J."/>
            <person name="Reigstad C.S."/>
            <person name="Magrini V."/>
            <person name="Sabo A."/>
            <person name="Blasiar D."/>
            <person name="Bieri T."/>
            <person name="Meyer R.R."/>
            <person name="Ozersky P."/>
            <person name="Armstrong J.R."/>
            <person name="Fulton R.S."/>
            <person name="Latreille J.P."/>
            <person name="Spieth J."/>
            <person name="Hooton T.M."/>
            <person name="Mardis E.R."/>
            <person name="Hultgren S.J."/>
            <person name="Gordon J.I."/>
        </authorList>
    </citation>
    <scope>NUCLEOTIDE SEQUENCE [LARGE SCALE GENOMIC DNA]</scope>
    <source>
        <strain evidence="2">UTI89 / UPEC</strain>
    </source>
</reference>
<gene>
    <name evidence="1" type="ordered locus">UTI89_C2496</name>
</gene>
<dbReference type="HOGENOM" id="CLU_808308_0_0_6"/>
<dbReference type="KEGG" id="eci:UTI89_C2496"/>
<sequence length="352" mass="38300">MYAENNEKRARRPFVRYQSRLELVNQAQSYDVISVDASVTSELVVVQQVDFVVNVGGHVFVEVVGRTNINIFQDIFVVVATTQVFTFRLQVSQGRTQTEVELVLSNSFEVLCFVRPTQGTYASCVVGLGVLSSQVDVVSVVFQTTSVGFSTVAVTDVQRAVLIVSTFGAGDRTTDTEAFVIISDRSANAVAVLTQSTTTVVGHAFAAYATVFTLVLNSKVQAVNQTEEVGVTVGREAVTTLLHEVVRTVSVATEFWQYVGPGSYVINNAVVTTVVERTHILEFQTCECHTGPGVVFVFSAVALDLIFPLAVTGQLVSNLSFTFEAKTHVGLVAIYRLVVREIVQAVYFTVQI</sequence>
<dbReference type="EMBL" id="CP000243">
    <property type="protein sequence ID" value="ABE07963.1"/>
    <property type="molecule type" value="Genomic_DNA"/>
</dbReference>
<dbReference type="Proteomes" id="UP000001952">
    <property type="component" value="Chromosome"/>
</dbReference>